<evidence type="ECO:0000313" key="1">
    <source>
        <dbReference type="EMBL" id="KAG5300126.1"/>
    </source>
</evidence>
<protein>
    <submittedName>
        <fullName evidence="1">Uncharacterized protein</fullName>
    </submittedName>
</protein>
<dbReference type="Proteomes" id="UP000670092">
    <property type="component" value="Unassembled WGS sequence"/>
</dbReference>
<organism evidence="1 2">
    <name type="scientific">Ajellomyces capsulatus</name>
    <name type="common">Darling's disease fungus</name>
    <name type="synonym">Histoplasma capsulatum</name>
    <dbReference type="NCBI Taxonomy" id="5037"/>
    <lineage>
        <taxon>Eukaryota</taxon>
        <taxon>Fungi</taxon>
        <taxon>Dikarya</taxon>
        <taxon>Ascomycota</taxon>
        <taxon>Pezizomycotina</taxon>
        <taxon>Eurotiomycetes</taxon>
        <taxon>Eurotiomycetidae</taxon>
        <taxon>Onygenales</taxon>
        <taxon>Ajellomycetaceae</taxon>
        <taxon>Histoplasma</taxon>
    </lineage>
</organism>
<accession>A0A8H7YZN5</accession>
<proteinExistence type="predicted"/>
<name>A0A8H7YZN5_AJECA</name>
<dbReference type="AlphaFoldDB" id="A0A8H7YZN5"/>
<comment type="caution">
    <text evidence="1">The sequence shown here is derived from an EMBL/GenBank/DDBJ whole genome shotgun (WGS) entry which is preliminary data.</text>
</comment>
<dbReference type="VEuPathDB" id="FungiDB:I7I52_10665"/>
<evidence type="ECO:0000313" key="2">
    <source>
        <dbReference type="Proteomes" id="UP000670092"/>
    </source>
</evidence>
<dbReference type="EMBL" id="JAEVHI010000002">
    <property type="protein sequence ID" value="KAG5300126.1"/>
    <property type="molecule type" value="Genomic_DNA"/>
</dbReference>
<gene>
    <name evidence="1" type="ORF">I7I52_10665</name>
</gene>
<sequence>MKNMKPTSMLLFFWQPDHRRAVSIRLIPLIDPVNKPPDMLRYLFNLILRRGNWFSHYLPNRYHPRPHLARKLFILAVVPLVRHAAIPNLPTAIHNPHTQYRC</sequence>
<reference evidence="1 2" key="1">
    <citation type="submission" date="2021-01" db="EMBL/GenBank/DDBJ databases">
        <title>Chromosome-level genome assembly of a human fungal pathogen reveals clustering of transcriptionally co-regulated genes.</title>
        <authorList>
            <person name="Voorhies M."/>
            <person name="Cohen S."/>
            <person name="Shea T.P."/>
            <person name="Petrus S."/>
            <person name="Munoz J.F."/>
            <person name="Poplawski S."/>
            <person name="Goldman W.E."/>
            <person name="Michael T."/>
            <person name="Cuomo C.A."/>
            <person name="Sil A."/>
            <person name="Beyhan S."/>
        </authorList>
    </citation>
    <scope>NUCLEOTIDE SEQUENCE [LARGE SCALE GENOMIC DNA]</scope>
    <source>
        <strain evidence="1 2">G184AR</strain>
    </source>
</reference>